<evidence type="ECO:0000256" key="3">
    <source>
        <dbReference type="ARBA" id="ARBA00022723"/>
    </source>
</evidence>
<name>A0AB37ATS3_9BURK</name>
<proteinExistence type="inferred from homology"/>
<evidence type="ECO:0000256" key="7">
    <source>
        <dbReference type="ARBA" id="ARBA00023157"/>
    </source>
</evidence>
<dbReference type="EMBL" id="PVFR01000060">
    <property type="protein sequence ID" value="PRE44838.1"/>
    <property type="molecule type" value="Genomic_DNA"/>
</dbReference>
<dbReference type="GeneID" id="89566263"/>
<keyword evidence="7" id="KW-1015">Disulfide bond</keyword>
<keyword evidence="4" id="KW-0732">Signal</keyword>
<reference evidence="8 9" key="1">
    <citation type="submission" date="2018-03" db="EMBL/GenBank/DDBJ databases">
        <authorList>
            <person name="Nguyen K."/>
            <person name="Fouts D."/>
            <person name="Sutton G."/>
        </authorList>
    </citation>
    <scope>NUCLEOTIDE SEQUENCE [LARGE SCALE GENOMIC DNA]</scope>
    <source>
        <strain evidence="8 9">AU14328</strain>
    </source>
</reference>
<dbReference type="GO" id="GO:0052689">
    <property type="term" value="F:carboxylic ester hydrolase activity"/>
    <property type="evidence" value="ECO:0007669"/>
    <property type="project" value="UniProtKB-KW"/>
</dbReference>
<organism evidence="8 9">
    <name type="scientific">Burkholderia multivorans</name>
    <dbReference type="NCBI Taxonomy" id="87883"/>
    <lineage>
        <taxon>Bacteria</taxon>
        <taxon>Pseudomonadati</taxon>
        <taxon>Pseudomonadota</taxon>
        <taxon>Betaproteobacteria</taxon>
        <taxon>Burkholderiales</taxon>
        <taxon>Burkholderiaceae</taxon>
        <taxon>Burkholderia</taxon>
        <taxon>Burkholderia cepacia complex</taxon>
    </lineage>
</organism>
<dbReference type="PANTHER" id="PTHR33938:SF15">
    <property type="entry name" value="FERULOYL ESTERASE B-RELATED"/>
    <property type="match status" value="1"/>
</dbReference>
<dbReference type="SUPFAM" id="SSF53474">
    <property type="entry name" value="alpha/beta-Hydrolases"/>
    <property type="match status" value="1"/>
</dbReference>
<dbReference type="InterPro" id="IPR011118">
    <property type="entry name" value="Tannase/feruloyl_esterase"/>
</dbReference>
<dbReference type="PROSITE" id="PS51257">
    <property type="entry name" value="PROKAR_LIPOPROTEIN"/>
    <property type="match status" value="1"/>
</dbReference>
<evidence type="ECO:0000313" key="9">
    <source>
        <dbReference type="Proteomes" id="UP000237811"/>
    </source>
</evidence>
<gene>
    <name evidence="8" type="ORF">C6P99_20005</name>
</gene>
<dbReference type="GO" id="GO:0046872">
    <property type="term" value="F:metal ion binding"/>
    <property type="evidence" value="ECO:0007669"/>
    <property type="project" value="UniProtKB-KW"/>
</dbReference>
<evidence type="ECO:0000313" key="8">
    <source>
        <dbReference type="EMBL" id="PRE44838.1"/>
    </source>
</evidence>
<protein>
    <submittedName>
        <fullName evidence="8">Tannase/feruloyl esterase family alpha/beta hydrolase</fullName>
    </submittedName>
</protein>
<comment type="caution">
    <text evidence="8">The sequence shown here is derived from an EMBL/GenBank/DDBJ whole genome shotgun (WGS) entry which is preliminary data.</text>
</comment>
<accession>A0AB37ATS3</accession>
<dbReference type="Pfam" id="PF07519">
    <property type="entry name" value="Tannase"/>
    <property type="match status" value="2"/>
</dbReference>
<keyword evidence="6" id="KW-0106">Calcium</keyword>
<keyword evidence="2" id="KW-0719">Serine esterase</keyword>
<dbReference type="RefSeq" id="WP_105777689.1">
    <property type="nucleotide sequence ID" value="NZ_CP046337.1"/>
</dbReference>
<sequence length="539" mass="56822">MLNKREGNVLLTPSALGPVVVASAALFTAGCGGGADTGSATSQTASVNCSDLSSVTVADTTFTLTKSMPAGDFAPPTGATIKDLPAFCRVAATVKPTSDSNIKVELWLPTAWNGKYLGTGNGGLGGTIDYEALANGLRRGFAVANTDLGTSAGVASMVGHVETIVDFGHRATHLMTTLSKTLVNRFYARAPSYSYWFGCSTGGGQGMHEAQQYPEDYDGIVAGAPGAARVPAHLSYQWAWAATQQDQTSNLTVAKRKLWADHVMSACDELDGLKDGVIGRPDMCKVDPAVLQCESADAADCLTAGQVSALRKIYAGPTNPVTGAQLSYGYLPGTELDFSTAATTPTSAPPFPFPFQWVWGVNWDWRSFNWASDVDVMHNTLDFAVDASNPDLTAFAAHGGKLIVFQGLADGIQVPGAAIAYRQSVEKRMPGQSDKFMKLFTAPGMDHCRNGVGPNVFGNLNPGFPIAPDDPTHDLLAAAQSWVEKGRVPDQIIATKYANNSPTGAVERTMPLCPWPKVSRYNGTGDVNSADSFSCVDPS</sequence>
<evidence type="ECO:0000256" key="4">
    <source>
        <dbReference type="ARBA" id="ARBA00022729"/>
    </source>
</evidence>
<dbReference type="Proteomes" id="UP000237811">
    <property type="component" value="Unassembled WGS sequence"/>
</dbReference>
<dbReference type="AlphaFoldDB" id="A0AB37ATS3"/>
<keyword evidence="5 8" id="KW-0378">Hydrolase</keyword>
<evidence type="ECO:0000256" key="6">
    <source>
        <dbReference type="ARBA" id="ARBA00022837"/>
    </source>
</evidence>
<comment type="similarity">
    <text evidence="1">Belongs to the tannase family.</text>
</comment>
<dbReference type="Gene3D" id="3.40.50.1820">
    <property type="entry name" value="alpha/beta hydrolase"/>
    <property type="match status" value="1"/>
</dbReference>
<dbReference type="PANTHER" id="PTHR33938">
    <property type="entry name" value="FERULOYL ESTERASE B-RELATED"/>
    <property type="match status" value="1"/>
</dbReference>
<evidence type="ECO:0000256" key="5">
    <source>
        <dbReference type="ARBA" id="ARBA00022801"/>
    </source>
</evidence>
<keyword evidence="3" id="KW-0479">Metal-binding</keyword>
<evidence type="ECO:0000256" key="2">
    <source>
        <dbReference type="ARBA" id="ARBA00022487"/>
    </source>
</evidence>
<evidence type="ECO:0000256" key="1">
    <source>
        <dbReference type="ARBA" id="ARBA00006249"/>
    </source>
</evidence>
<dbReference type="InterPro" id="IPR029058">
    <property type="entry name" value="AB_hydrolase_fold"/>
</dbReference>